<keyword evidence="4" id="KW-1185">Reference proteome</keyword>
<dbReference type="InterPro" id="IPR016181">
    <property type="entry name" value="Acyl_CoA_acyltransferase"/>
</dbReference>
<gene>
    <name evidence="3" type="ORF">TCAL_07566</name>
</gene>
<dbReference type="Proteomes" id="UP000318571">
    <property type="component" value="Chromosome 11"/>
</dbReference>
<keyword evidence="1" id="KW-0808">Transferase</keyword>
<dbReference type="GO" id="GO:0047961">
    <property type="term" value="F:glycine N-acyltransferase activity"/>
    <property type="evidence" value="ECO:0007669"/>
    <property type="project" value="InterPro"/>
</dbReference>
<name>A0A553PM37_TIGCA</name>
<accession>A0A553PM37</accession>
<organism evidence="3 4">
    <name type="scientific">Tigriopus californicus</name>
    <name type="common">Marine copepod</name>
    <dbReference type="NCBI Taxonomy" id="6832"/>
    <lineage>
        <taxon>Eukaryota</taxon>
        <taxon>Metazoa</taxon>
        <taxon>Ecdysozoa</taxon>
        <taxon>Arthropoda</taxon>
        <taxon>Crustacea</taxon>
        <taxon>Multicrustacea</taxon>
        <taxon>Hexanauplia</taxon>
        <taxon>Copepoda</taxon>
        <taxon>Harpacticoida</taxon>
        <taxon>Harpacticidae</taxon>
        <taxon>Tigriopus</taxon>
    </lineage>
</organism>
<dbReference type="PROSITE" id="PS51186">
    <property type="entry name" value="GNAT"/>
    <property type="match status" value="1"/>
</dbReference>
<protein>
    <recommendedName>
        <fullName evidence="1">Glycine N-acyltransferase-like protein</fullName>
        <ecNumber evidence="1">2.3.1.-</ecNumber>
    </recommendedName>
</protein>
<comment type="similarity">
    <text evidence="1">Belongs to the glycine N-acyltransferase family.</text>
</comment>
<dbReference type="InterPro" id="IPR000182">
    <property type="entry name" value="GNAT_dom"/>
</dbReference>
<keyword evidence="1" id="KW-0012">Acyltransferase</keyword>
<dbReference type="SUPFAM" id="SSF55729">
    <property type="entry name" value="Acyl-CoA N-acyltransferases (Nat)"/>
    <property type="match status" value="1"/>
</dbReference>
<dbReference type="GO" id="GO:0005739">
    <property type="term" value="C:mitochondrion"/>
    <property type="evidence" value="ECO:0007669"/>
    <property type="project" value="InterPro"/>
</dbReference>
<evidence type="ECO:0000259" key="2">
    <source>
        <dbReference type="PROSITE" id="PS51186"/>
    </source>
</evidence>
<evidence type="ECO:0000313" key="4">
    <source>
        <dbReference type="Proteomes" id="UP000318571"/>
    </source>
</evidence>
<dbReference type="InterPro" id="IPR010313">
    <property type="entry name" value="Glycine_N-acyltransferase"/>
</dbReference>
<dbReference type="OMA" id="QNWPKYC"/>
<dbReference type="EMBL" id="VCGU01000003">
    <property type="protein sequence ID" value="TRY78740.1"/>
    <property type="molecule type" value="Genomic_DNA"/>
</dbReference>
<dbReference type="Pfam" id="PF08445">
    <property type="entry name" value="FR47"/>
    <property type="match status" value="1"/>
</dbReference>
<feature type="domain" description="N-acetyltransferase" evidence="2">
    <location>
        <begin position="130"/>
        <end position="271"/>
    </location>
</feature>
<evidence type="ECO:0000313" key="3">
    <source>
        <dbReference type="EMBL" id="TRY78740.1"/>
    </source>
</evidence>
<comment type="caution">
    <text evidence="3">The sequence shown here is derived from an EMBL/GenBank/DDBJ whole genome shotgun (WGS) entry which is preliminary data.</text>
</comment>
<evidence type="ECO:0000256" key="1">
    <source>
        <dbReference type="RuleBase" id="RU368002"/>
    </source>
</evidence>
<sequence length="271" mass="30525">MKEVTDLEALRDTLAKELPYSIQAVESVKHQLIFKYNPAKTCFVSEDSSLVVIKEVSVDDLPLFTIYCNEKDVSKIESDLRGILSWKDPWAIGCVPNYMVPVLKKIALSHGPETNLEVNDCWVVILDPKVKLPEIELKPNWEVKQIPPSDATFVNKMWRYRSDSSLDLIKAQTNLGLGFGTYVDGELASSTVTFNFGLLGAVATAEHHRRKGLAQITLAFGSNYLRSLGLNPFGYVETYNSPSLSMIKKVGYTHTHDGPWMFWKRPKPTDK</sequence>
<dbReference type="InterPro" id="IPR013653">
    <property type="entry name" value="GCN5-like_dom"/>
</dbReference>
<dbReference type="EC" id="2.3.1.-" evidence="1"/>
<dbReference type="AlphaFoldDB" id="A0A553PM37"/>
<proteinExistence type="inferred from homology"/>
<dbReference type="Gene3D" id="3.40.630.30">
    <property type="match status" value="1"/>
</dbReference>
<reference evidence="3 4" key="1">
    <citation type="journal article" date="2018" name="Nat. Ecol. Evol.">
        <title>Genomic signatures of mitonuclear coevolution across populations of Tigriopus californicus.</title>
        <authorList>
            <person name="Barreto F.S."/>
            <person name="Watson E.T."/>
            <person name="Lima T.G."/>
            <person name="Willett C.S."/>
            <person name="Edmands S."/>
            <person name="Li W."/>
            <person name="Burton R.S."/>
        </authorList>
    </citation>
    <scope>NUCLEOTIDE SEQUENCE [LARGE SCALE GENOMIC DNA]</scope>
    <source>
        <strain evidence="3 4">San Diego</strain>
    </source>
</reference>
<dbReference type="OrthoDB" id="7305308at2759"/>
<dbReference type="PANTHER" id="PTHR15298:SF1">
    <property type="entry name" value="GLYCINE N-ACYLTRANSFERASE-LIKE PROTEIN"/>
    <property type="match status" value="1"/>
</dbReference>
<dbReference type="PANTHER" id="PTHR15298">
    <property type="entry name" value="L-COA N-ACYLTRANSFERASE-RELATED"/>
    <property type="match status" value="1"/>
</dbReference>